<dbReference type="EMBL" id="OX395129">
    <property type="protein sequence ID" value="CAI5772340.1"/>
    <property type="molecule type" value="Genomic_DNA"/>
</dbReference>
<protein>
    <submittedName>
        <fullName evidence="2">Uncharacterized protein</fullName>
    </submittedName>
</protein>
<feature type="non-terminal residue" evidence="2">
    <location>
        <position position="71"/>
    </location>
</feature>
<accession>A0AA35K638</accession>
<gene>
    <name evidence="2" type="ORF">PODLI_1B022974</name>
</gene>
<feature type="compositionally biased region" description="Basic and acidic residues" evidence="1">
    <location>
        <begin position="44"/>
        <end position="63"/>
    </location>
</feature>
<feature type="compositionally biased region" description="Basic and acidic residues" evidence="1">
    <location>
        <begin position="10"/>
        <end position="24"/>
    </location>
</feature>
<proteinExistence type="predicted"/>
<evidence type="ECO:0000313" key="2">
    <source>
        <dbReference type="EMBL" id="CAI5772340.1"/>
    </source>
</evidence>
<sequence length="71" mass="7807">MSAPPACAARAKELPSRLRERGEPGAELGATWRMAKFPGSPLEESPKKRARERAAPRRGERLPHGFATRIS</sequence>
<keyword evidence="3" id="KW-1185">Reference proteome</keyword>
<organism evidence="2 3">
    <name type="scientific">Podarcis lilfordi</name>
    <name type="common">Lilford's wall lizard</name>
    <dbReference type="NCBI Taxonomy" id="74358"/>
    <lineage>
        <taxon>Eukaryota</taxon>
        <taxon>Metazoa</taxon>
        <taxon>Chordata</taxon>
        <taxon>Craniata</taxon>
        <taxon>Vertebrata</taxon>
        <taxon>Euteleostomi</taxon>
        <taxon>Lepidosauria</taxon>
        <taxon>Squamata</taxon>
        <taxon>Bifurcata</taxon>
        <taxon>Unidentata</taxon>
        <taxon>Episquamata</taxon>
        <taxon>Laterata</taxon>
        <taxon>Lacertibaenia</taxon>
        <taxon>Lacertidae</taxon>
        <taxon>Podarcis</taxon>
    </lineage>
</organism>
<dbReference type="AlphaFoldDB" id="A0AA35K638"/>
<reference evidence="2" key="1">
    <citation type="submission" date="2022-12" db="EMBL/GenBank/DDBJ databases">
        <authorList>
            <person name="Alioto T."/>
            <person name="Alioto T."/>
            <person name="Gomez Garrido J."/>
        </authorList>
    </citation>
    <scope>NUCLEOTIDE SEQUENCE</scope>
</reference>
<feature type="region of interest" description="Disordered" evidence="1">
    <location>
        <begin position="1"/>
        <end position="71"/>
    </location>
</feature>
<evidence type="ECO:0000313" key="3">
    <source>
        <dbReference type="Proteomes" id="UP001178461"/>
    </source>
</evidence>
<name>A0AA35K638_9SAUR</name>
<dbReference type="Proteomes" id="UP001178461">
    <property type="component" value="Chromosome 4"/>
</dbReference>
<evidence type="ECO:0000256" key="1">
    <source>
        <dbReference type="SAM" id="MobiDB-lite"/>
    </source>
</evidence>